<name>A0ACC3SJR6_9PEZI</name>
<keyword evidence="2" id="KW-1185">Reference proteome</keyword>
<evidence type="ECO:0000313" key="2">
    <source>
        <dbReference type="Proteomes" id="UP001320706"/>
    </source>
</evidence>
<dbReference type="EMBL" id="JAMKPW020000007">
    <property type="protein sequence ID" value="KAK8216816.1"/>
    <property type="molecule type" value="Genomic_DNA"/>
</dbReference>
<organism evidence="1 2">
    <name type="scientific">Zalaria obscura</name>
    <dbReference type="NCBI Taxonomy" id="2024903"/>
    <lineage>
        <taxon>Eukaryota</taxon>
        <taxon>Fungi</taxon>
        <taxon>Dikarya</taxon>
        <taxon>Ascomycota</taxon>
        <taxon>Pezizomycotina</taxon>
        <taxon>Dothideomycetes</taxon>
        <taxon>Dothideomycetidae</taxon>
        <taxon>Dothideales</taxon>
        <taxon>Zalariaceae</taxon>
        <taxon>Zalaria</taxon>
    </lineage>
</organism>
<sequence length="1239" mass="139026">MAGNQDPADARHRYAAPNTKSKKIPTIQGYREEKENRKAHADAVDLDGSSQEQQDPDAATQYLTEGDSTAQNTQADSAQNDNSSADATSEHGKVELSGDTSEDAVTHLDPKQRRKAMGKRKGERAEREVTDPVTHLPIRIHDLQSSDIKEAPENEAPPGTDSRTATGLSNKSKTDSQLEEEQKENQVNHLSMEKLFPPPEYDRIRSGLTKLYTLSITVGLSVLSAIGITIFALLHFAAAPDSLSFILGTGHSWRRFSLTCILISIGVGLGVLTIICIRSMLDHRVNSLWENEVWEAAREQAKTQSPPNETTQWLNNILKSIWPLINPDLFTSLADTLEDVMQASLPRVVRMISIEDIGQGSESIRILGVRWLPTGAAARTVNQDGKLEDPKSGSGNDRTVPGEGEVSDSSDKSGGGQDSKPDSGNEQEQEQEAEGMEAEEGDFINLEVAFAYRSRSSERKFGDRAKHMHAFMAFYLPGRIKVPIYVDLRGIVGVMRMRLQLTPDPPFFSLCTITLLGQPKAEISCIPLTQKGLNVMDLPLISKFISSSVDAALAEYVAPKSLTLDLKDMLAGEDFKKDTRARGVIIARIKRAYDFKTGDPSIPMIKEGSADPYVSVGWAKFAKPLWSTRVILSEMDPHWEETCFILVTPDELNVDERLRVQLWDSDRFSPDDDLGRIEIDLKKLMHGKETNGKMMDREDGFKALKADETMPGKLEWSVGYFGKTHAQDIQLHDQQEEPGLQNTQQLKERVKEVSQKKLREAKKDETKELGQLEAQEYKAAEDRIIIAARPLTDYPAGILSIQIHEATGLELSTPHYQDRDNNKAPDETEVDDELPSCYCNVIINHQMVYKTRVKPKNAKPFFNAGTERFIRDWPTTEVIVSVRDARVHEDDALLGLVRLPLCEVFQKRSQVMNTYPVSGGLGYGRIRISMVFRSVTCQIPRSFAAWEIGALAIDPKITGHNLSPDLTKKRLKLQTILTASHMSANEENHWVSRRQKKIHLAVRNRLSSCLVIQFRKDTHFIDKTAAFAVFWLRDVLPDEEMTLELPVWKGDLKRATTCYIEECGERVGTIKVSLRYENGIGRYHGKYASQNKHIRAVMETVTEARHQAQRDKKEEKEALRDIRPDSSTGVDSAESEDSSDTGSEDEAGDGDGYSDGDGGGKNGHGRLDNVDSDGKQNLLDRMRDYRDHRHDEHRNHRGVMHFKSARTMWWMKHKASHAQARLQGVFNHHERQTNVESEA</sequence>
<reference evidence="1" key="1">
    <citation type="submission" date="2024-02" db="EMBL/GenBank/DDBJ databases">
        <title>Metagenome Assembled Genome of Zalaria obscura JY119.</title>
        <authorList>
            <person name="Vighnesh L."/>
            <person name="Jagadeeshwari U."/>
            <person name="Venkata Ramana C."/>
            <person name="Sasikala C."/>
        </authorList>
    </citation>
    <scope>NUCLEOTIDE SEQUENCE</scope>
    <source>
        <strain evidence="1">JY119</strain>
    </source>
</reference>
<gene>
    <name evidence="1" type="ORF">M8818_001779</name>
</gene>
<proteinExistence type="predicted"/>
<protein>
    <submittedName>
        <fullName evidence="1">Uncharacterized protein</fullName>
    </submittedName>
</protein>
<dbReference type="Proteomes" id="UP001320706">
    <property type="component" value="Unassembled WGS sequence"/>
</dbReference>
<comment type="caution">
    <text evidence="1">The sequence shown here is derived from an EMBL/GenBank/DDBJ whole genome shotgun (WGS) entry which is preliminary data.</text>
</comment>
<evidence type="ECO:0000313" key="1">
    <source>
        <dbReference type="EMBL" id="KAK8216816.1"/>
    </source>
</evidence>
<accession>A0ACC3SJR6</accession>